<dbReference type="Gene3D" id="3.10.180.10">
    <property type="entry name" value="2,3-Dihydroxybiphenyl 1,2-Dioxygenase, domain 1"/>
    <property type="match status" value="1"/>
</dbReference>
<protein>
    <submittedName>
        <fullName evidence="2">Lactoylglutathione lyase</fullName>
    </submittedName>
</protein>
<dbReference type="RefSeq" id="WP_074883906.1">
    <property type="nucleotide sequence ID" value="NZ_FOXO01000003.1"/>
</dbReference>
<feature type="domain" description="VOC" evidence="1">
    <location>
        <begin position="2"/>
        <end position="128"/>
    </location>
</feature>
<evidence type="ECO:0000259" key="1">
    <source>
        <dbReference type="PROSITE" id="PS51819"/>
    </source>
</evidence>
<dbReference type="PANTHER" id="PTHR36113:SF1">
    <property type="entry name" value="GLYOXALASE_BLEOMYCIN RESISTANCE PROTEIN_DIOXYGENASE"/>
    <property type="match status" value="1"/>
</dbReference>
<keyword evidence="2" id="KW-0456">Lyase</keyword>
<dbReference type="InterPro" id="IPR051332">
    <property type="entry name" value="Fosfomycin_Res_Enzymes"/>
</dbReference>
<evidence type="ECO:0000313" key="2">
    <source>
        <dbReference type="EMBL" id="SFP50965.1"/>
    </source>
</evidence>
<organism evidence="2 3">
    <name type="scientific">Butyrivibrio proteoclasticus</name>
    <dbReference type="NCBI Taxonomy" id="43305"/>
    <lineage>
        <taxon>Bacteria</taxon>
        <taxon>Bacillati</taxon>
        <taxon>Bacillota</taxon>
        <taxon>Clostridia</taxon>
        <taxon>Lachnospirales</taxon>
        <taxon>Lachnospiraceae</taxon>
        <taxon>Butyrivibrio</taxon>
    </lineage>
</organism>
<evidence type="ECO:0000313" key="3">
    <source>
        <dbReference type="Proteomes" id="UP000182624"/>
    </source>
</evidence>
<dbReference type="PANTHER" id="PTHR36113">
    <property type="entry name" value="LYASE, PUTATIVE-RELATED-RELATED"/>
    <property type="match status" value="1"/>
</dbReference>
<dbReference type="AlphaFoldDB" id="A0A1I5QXJ2"/>
<dbReference type="InterPro" id="IPR037523">
    <property type="entry name" value="VOC_core"/>
</dbReference>
<dbReference type="InterPro" id="IPR029068">
    <property type="entry name" value="Glyas_Bleomycin-R_OHBP_Dase"/>
</dbReference>
<accession>A0A1I5QXJ2</accession>
<sequence length="128" mass="14809">MYLKNVGIFVEDLEGAKKFFESYFGAKVLKTFDNPAKEYYSYILEFDGQAWVELMKKPETVSLPKDPNRLGLAHICFKIDTREKLNEIISGFKKDGYKIQYEPENEDGPGEVRAITFEDIVIEANYGY</sequence>
<reference evidence="3" key="1">
    <citation type="submission" date="2016-10" db="EMBL/GenBank/DDBJ databases">
        <authorList>
            <person name="Varghese N."/>
            <person name="Submissions S."/>
        </authorList>
    </citation>
    <scope>NUCLEOTIDE SEQUENCE [LARGE SCALE GENOMIC DNA]</scope>
    <source>
        <strain evidence="3">P18</strain>
    </source>
</reference>
<name>A0A1I5QXJ2_9FIRM</name>
<proteinExistence type="predicted"/>
<dbReference type="OrthoDB" id="9789012at2"/>
<dbReference type="SUPFAM" id="SSF54593">
    <property type="entry name" value="Glyoxalase/Bleomycin resistance protein/Dihydroxybiphenyl dioxygenase"/>
    <property type="match status" value="1"/>
</dbReference>
<dbReference type="InterPro" id="IPR004360">
    <property type="entry name" value="Glyas_Fos-R_dOase_dom"/>
</dbReference>
<dbReference type="Proteomes" id="UP000182624">
    <property type="component" value="Unassembled WGS sequence"/>
</dbReference>
<dbReference type="PROSITE" id="PS51819">
    <property type="entry name" value="VOC"/>
    <property type="match status" value="1"/>
</dbReference>
<gene>
    <name evidence="2" type="ORF">SAMN04487928_10311</name>
</gene>
<dbReference type="Pfam" id="PF00903">
    <property type="entry name" value="Glyoxalase"/>
    <property type="match status" value="1"/>
</dbReference>
<dbReference type="EMBL" id="FOXO01000003">
    <property type="protein sequence ID" value="SFP50965.1"/>
    <property type="molecule type" value="Genomic_DNA"/>
</dbReference>
<dbReference type="GO" id="GO:0016829">
    <property type="term" value="F:lyase activity"/>
    <property type="evidence" value="ECO:0007669"/>
    <property type="project" value="UniProtKB-KW"/>
</dbReference>
<keyword evidence="3" id="KW-1185">Reference proteome</keyword>